<evidence type="ECO:0000259" key="6">
    <source>
        <dbReference type="Pfam" id="PF00155"/>
    </source>
</evidence>
<dbReference type="PANTHER" id="PTHR43525">
    <property type="entry name" value="PROTEIN MALY"/>
    <property type="match status" value="1"/>
</dbReference>
<comment type="similarity">
    <text evidence="5">Belongs to the class-II pyridoxal-phosphate-dependent aminotransferase family. MalY/PatB cystathionine beta-lyase subfamily.</text>
</comment>
<dbReference type="InterPro" id="IPR051798">
    <property type="entry name" value="Class-II_PLP-Dep_Aminotrans"/>
</dbReference>
<evidence type="ECO:0000256" key="4">
    <source>
        <dbReference type="ARBA" id="ARBA00023239"/>
    </source>
</evidence>
<proteinExistence type="inferred from homology"/>
<evidence type="ECO:0000313" key="8">
    <source>
        <dbReference type="Proteomes" id="UP000294562"/>
    </source>
</evidence>
<name>A0A4R6ASC4_9RHOB</name>
<dbReference type="OrthoDB" id="3224382at2"/>
<keyword evidence="4 7" id="KW-0456">Lyase</keyword>
<accession>A0A4R6ASC4</accession>
<dbReference type="AlphaFoldDB" id="A0A4R6ASC4"/>
<evidence type="ECO:0000313" key="7">
    <source>
        <dbReference type="EMBL" id="TDL86877.1"/>
    </source>
</evidence>
<keyword evidence="8" id="KW-1185">Reference proteome</keyword>
<feature type="domain" description="Aminotransferase class I/classII large" evidence="6">
    <location>
        <begin position="45"/>
        <end position="382"/>
    </location>
</feature>
<dbReference type="RefSeq" id="WP_133343297.1">
    <property type="nucleotide sequence ID" value="NZ_SMZO01000028.1"/>
</dbReference>
<evidence type="ECO:0000256" key="3">
    <source>
        <dbReference type="ARBA" id="ARBA00022898"/>
    </source>
</evidence>
<protein>
    <recommendedName>
        <fullName evidence="2">cysteine-S-conjugate beta-lyase</fullName>
        <ecNumber evidence="2">4.4.1.13</ecNumber>
    </recommendedName>
</protein>
<dbReference type="InterPro" id="IPR027619">
    <property type="entry name" value="C-S_lyase_PatB-like"/>
</dbReference>
<keyword evidence="3" id="KW-0663">Pyridoxal phosphate</keyword>
<dbReference type="SUPFAM" id="SSF53383">
    <property type="entry name" value="PLP-dependent transferases"/>
    <property type="match status" value="1"/>
</dbReference>
<dbReference type="InterPro" id="IPR015421">
    <property type="entry name" value="PyrdxlP-dep_Trfase_major"/>
</dbReference>
<dbReference type="GO" id="GO:0030170">
    <property type="term" value="F:pyridoxal phosphate binding"/>
    <property type="evidence" value="ECO:0007669"/>
    <property type="project" value="InterPro"/>
</dbReference>
<sequence>MSEFDFDTCIDRREVPALKHHPIVLGKDGMNLFPAGVADMDFRVAPCITAAMQNRVAHGVFGYETVPDGLMPALTSWLQGRHGWSVDPNHVLRAPNVLNALAMAVNAFTGPGDGIIVQPPVFFDFADIISDNGRCVVENPLILRDGRYEMDFDGLERVAADAKTRMIFLCNPHNPIGRVWTHEELLRLAEITRRHDVLVVSDEIHGDLTFPGHSYTPFASLSEADARNSITCLSPAKSFNIAACCSAFTIVPDATRRAALQAENSRLTVNKNNAFASVAMEAAYCHAGPWLDAALAYVQGNLDLVRMRLAQMPEVDLIEPEGTFLVWLDFRRLELAPDALTSFLRQDAGWAITRGIAFGQQGAGFARLNIACPRNSLSSAFDALKQALSER</sequence>
<dbReference type="EC" id="4.4.1.13" evidence="2"/>
<dbReference type="CDD" id="cd00609">
    <property type="entry name" value="AAT_like"/>
    <property type="match status" value="1"/>
</dbReference>
<dbReference type="Gene3D" id="3.40.640.10">
    <property type="entry name" value="Type I PLP-dependent aspartate aminotransferase-like (Major domain)"/>
    <property type="match status" value="1"/>
</dbReference>
<gene>
    <name evidence="7" type="ORF">E2L05_12790</name>
</gene>
<dbReference type="EMBL" id="SMZO01000028">
    <property type="protein sequence ID" value="TDL86877.1"/>
    <property type="molecule type" value="Genomic_DNA"/>
</dbReference>
<dbReference type="GO" id="GO:0047804">
    <property type="term" value="F:cysteine-S-conjugate beta-lyase activity"/>
    <property type="evidence" value="ECO:0007669"/>
    <property type="project" value="UniProtKB-EC"/>
</dbReference>
<organism evidence="7 8">
    <name type="scientific">Meridianimarinicoccus aquatilis</name>
    <dbReference type="NCBI Taxonomy" id="2552766"/>
    <lineage>
        <taxon>Bacteria</taxon>
        <taxon>Pseudomonadati</taxon>
        <taxon>Pseudomonadota</taxon>
        <taxon>Alphaproteobacteria</taxon>
        <taxon>Rhodobacterales</taxon>
        <taxon>Paracoccaceae</taxon>
        <taxon>Meridianimarinicoccus</taxon>
    </lineage>
</organism>
<dbReference type="Gene3D" id="3.90.1150.10">
    <property type="entry name" value="Aspartate Aminotransferase, domain 1"/>
    <property type="match status" value="1"/>
</dbReference>
<evidence type="ECO:0000256" key="2">
    <source>
        <dbReference type="ARBA" id="ARBA00012224"/>
    </source>
</evidence>
<evidence type="ECO:0000256" key="1">
    <source>
        <dbReference type="ARBA" id="ARBA00001933"/>
    </source>
</evidence>
<dbReference type="InterPro" id="IPR015424">
    <property type="entry name" value="PyrdxlP-dep_Trfase"/>
</dbReference>
<evidence type="ECO:0000256" key="5">
    <source>
        <dbReference type="ARBA" id="ARBA00037974"/>
    </source>
</evidence>
<comment type="cofactor">
    <cofactor evidence="1">
        <name>pyridoxal 5'-phosphate</name>
        <dbReference type="ChEBI" id="CHEBI:597326"/>
    </cofactor>
</comment>
<dbReference type="Proteomes" id="UP000294562">
    <property type="component" value="Unassembled WGS sequence"/>
</dbReference>
<dbReference type="NCBIfam" id="TIGR04350">
    <property type="entry name" value="C_S_lyase_PatB"/>
    <property type="match status" value="1"/>
</dbReference>
<comment type="caution">
    <text evidence="7">The sequence shown here is derived from an EMBL/GenBank/DDBJ whole genome shotgun (WGS) entry which is preliminary data.</text>
</comment>
<reference evidence="7 8" key="1">
    <citation type="submission" date="2019-03" db="EMBL/GenBank/DDBJ databases">
        <title>Rhodobacteraceae bacterium SM1902, a new member of the family Rhodobacteraceae isolated from Yantai.</title>
        <authorList>
            <person name="Sun Y."/>
        </authorList>
    </citation>
    <scope>NUCLEOTIDE SEQUENCE [LARGE SCALE GENOMIC DNA]</scope>
    <source>
        <strain evidence="7 8">SM1902</strain>
    </source>
</reference>
<dbReference type="Pfam" id="PF00155">
    <property type="entry name" value="Aminotran_1_2"/>
    <property type="match status" value="1"/>
</dbReference>
<dbReference type="InterPro" id="IPR004839">
    <property type="entry name" value="Aminotransferase_I/II_large"/>
</dbReference>
<dbReference type="PANTHER" id="PTHR43525:SF1">
    <property type="entry name" value="PROTEIN MALY"/>
    <property type="match status" value="1"/>
</dbReference>
<dbReference type="InterPro" id="IPR015422">
    <property type="entry name" value="PyrdxlP-dep_Trfase_small"/>
</dbReference>